<feature type="chain" id="PRO_5005329255" evidence="2">
    <location>
        <begin position="22"/>
        <end position="300"/>
    </location>
</feature>
<feature type="signal peptide" evidence="2">
    <location>
        <begin position="1"/>
        <end position="21"/>
    </location>
</feature>
<keyword evidence="2" id="KW-0732">Signal</keyword>
<reference evidence="3" key="1">
    <citation type="submission" date="2014-07" db="EMBL/GenBank/DDBJ databases">
        <authorList>
            <person name="Martin A.A"/>
            <person name="De Silva N."/>
        </authorList>
    </citation>
    <scope>NUCLEOTIDE SEQUENCE</scope>
</reference>
<feature type="region of interest" description="Disordered" evidence="1">
    <location>
        <begin position="55"/>
        <end position="80"/>
    </location>
</feature>
<dbReference type="AlphaFoldDB" id="A0A0K0F6Z4"/>
<feature type="compositionally biased region" description="Acidic residues" evidence="1">
    <location>
        <begin position="60"/>
        <end position="72"/>
    </location>
</feature>
<evidence type="ECO:0000313" key="4">
    <source>
        <dbReference type="WBParaSite" id="SVE_0459000.1"/>
    </source>
</evidence>
<keyword evidence="3" id="KW-1185">Reference proteome</keyword>
<dbReference type="WBParaSite" id="SVE_0459000.1">
    <property type="protein sequence ID" value="SVE_0459000.1"/>
    <property type="gene ID" value="SVE_0459000"/>
</dbReference>
<proteinExistence type="predicted"/>
<evidence type="ECO:0000313" key="3">
    <source>
        <dbReference type="Proteomes" id="UP000035680"/>
    </source>
</evidence>
<sequence length="300" mass="34840">MNYRFLFIFFHLLILLNIIYHNYVVCEEKLLQVNTFSDLLKGGLNGGKKIKNNDKAVPEVVEEPEKPDEEEKNEEKNPLLISDNNFPPKYNVFCVPNSVSLKDRFCYGNLDAYIIGCAHNNYPLHLASFCFGFKHLCSKVNFPNDGFCDEEYEHYLKFCKIDDRDSCSLDTKIHCDYANGNGTRDDEVSRLAYGCFCDPYKCLIRRGGLHTANWCQRYELFCDSKRREEESQELSQLITKAIVVHQHCTIFLHFAKVLCNPFGPDYDEKRCTKFLFDCELITDFTKSEGLKSTEVKLKNV</sequence>
<accession>A0A0K0F6Z4</accession>
<evidence type="ECO:0000256" key="2">
    <source>
        <dbReference type="SAM" id="SignalP"/>
    </source>
</evidence>
<dbReference type="Proteomes" id="UP000035680">
    <property type="component" value="Unassembled WGS sequence"/>
</dbReference>
<organism evidence="3 4">
    <name type="scientific">Strongyloides venezuelensis</name>
    <name type="common">Threadworm</name>
    <dbReference type="NCBI Taxonomy" id="75913"/>
    <lineage>
        <taxon>Eukaryota</taxon>
        <taxon>Metazoa</taxon>
        <taxon>Ecdysozoa</taxon>
        <taxon>Nematoda</taxon>
        <taxon>Chromadorea</taxon>
        <taxon>Rhabditida</taxon>
        <taxon>Tylenchina</taxon>
        <taxon>Panagrolaimomorpha</taxon>
        <taxon>Strongyloidoidea</taxon>
        <taxon>Strongyloididae</taxon>
        <taxon>Strongyloides</taxon>
    </lineage>
</organism>
<reference evidence="4" key="2">
    <citation type="submission" date="2015-08" db="UniProtKB">
        <authorList>
            <consortium name="WormBaseParasite"/>
        </authorList>
    </citation>
    <scope>IDENTIFICATION</scope>
</reference>
<protein>
    <submittedName>
        <fullName evidence="4">Uncharacterized protein</fullName>
    </submittedName>
</protein>
<name>A0A0K0F6Z4_STRVS</name>
<evidence type="ECO:0000256" key="1">
    <source>
        <dbReference type="SAM" id="MobiDB-lite"/>
    </source>
</evidence>